<evidence type="ECO:0000256" key="3">
    <source>
        <dbReference type="ARBA" id="ARBA00022840"/>
    </source>
</evidence>
<evidence type="ECO:0000256" key="6">
    <source>
        <dbReference type="SAM" id="SignalP"/>
    </source>
</evidence>
<evidence type="ECO:0000259" key="7">
    <source>
        <dbReference type="Pfam" id="PF00899"/>
    </source>
</evidence>
<evidence type="ECO:0000313" key="9">
    <source>
        <dbReference type="EMBL" id="CAG5105975.1"/>
    </source>
</evidence>
<dbReference type="EMBL" id="OU015566">
    <property type="protein sequence ID" value="CAG5105975.1"/>
    <property type="molecule type" value="Genomic_DNA"/>
</dbReference>
<keyword evidence="1" id="KW-0547">Nucleotide-binding</keyword>
<protein>
    <submittedName>
        <fullName evidence="9">Oidioi.mRNA.OKI2018_I69.chr1.g2621.t1.cds</fullName>
    </submittedName>
</protein>
<feature type="chain" id="PRO_5046570236" evidence="6">
    <location>
        <begin position="22"/>
        <end position="473"/>
    </location>
</feature>
<evidence type="ECO:0000256" key="2">
    <source>
        <dbReference type="ARBA" id="ARBA00022786"/>
    </source>
</evidence>
<gene>
    <name evidence="9" type="ORF">OKIOD_LOCUS11386</name>
</gene>
<dbReference type="PROSITE" id="PS00865">
    <property type="entry name" value="UBIQUITIN_ACTIVAT_2"/>
    <property type="match status" value="1"/>
</dbReference>
<feature type="domain" description="THIF-type NAD/FAD binding fold" evidence="7">
    <location>
        <begin position="82"/>
        <end position="285"/>
    </location>
</feature>
<organism evidence="9 10">
    <name type="scientific">Oikopleura dioica</name>
    <name type="common">Tunicate</name>
    <dbReference type="NCBI Taxonomy" id="34765"/>
    <lineage>
        <taxon>Eukaryota</taxon>
        <taxon>Metazoa</taxon>
        <taxon>Chordata</taxon>
        <taxon>Tunicata</taxon>
        <taxon>Appendicularia</taxon>
        <taxon>Copelata</taxon>
        <taxon>Oikopleuridae</taxon>
        <taxon>Oikopleura</taxon>
    </lineage>
</organism>
<dbReference type="InterPro" id="IPR045886">
    <property type="entry name" value="ThiF/MoeB/HesA"/>
</dbReference>
<keyword evidence="3" id="KW-0067">ATP-binding</keyword>
<dbReference type="InterPro" id="IPR035985">
    <property type="entry name" value="Ubiquitin-activating_enz"/>
</dbReference>
<dbReference type="SUPFAM" id="SSF69572">
    <property type="entry name" value="Activating enzymes of the ubiquitin-like proteins"/>
    <property type="match status" value="1"/>
</dbReference>
<keyword evidence="6" id="KW-0732">Signal</keyword>
<comment type="pathway">
    <text evidence="4">Protein modification.</text>
</comment>
<dbReference type="InterPro" id="IPR023318">
    <property type="entry name" value="Ub_act_enz_dom_a_sf"/>
</dbReference>
<name>A0ABN7SS93_OIKDI</name>
<proteinExistence type="predicted"/>
<sequence>MKTQLWEILFCLVVLLPQSLNLLQIAEENKMLSNANWSEYFKTQPGYLFSVLIPGFDWLLDSLTAFWLSFWNLHLNDVKPKLALAADIPLVESGTAGYSGESSVIKKGLSPCYECSERPRNKTYPGCTIRNTPSEPIHCIVWAKFLFSQLFGEPDDEQEVSPDAADPELAVGCGDGHATGSKMQLRTLKENVAAWHKAVTDVKERRKRDGHLSWDKDDTDAMMFVAAAANIRCGIFQIEQKTEWKVKEMAGNIIPAIATANAVIAAIVCLQAVKVLKNNIKKTREVSLRVQPTQHYILAASTFADRNDNCVVCAEKPTVTITLDTKKFTLKDFREKVCQKKLSMHEPDVEMDGNIILSSDEDDLDENFLKKTLSEVGVNHGAILTAEDFQQEFKLEIHIEHAEELPEIDGQNDQEFRISGQEKATATITAQAEEVAIGKKRALSSQTESEPAAKVQKIMDHLDLDDDDDLICL</sequence>
<accession>A0ABN7SS93</accession>
<dbReference type="Gene3D" id="3.10.290.20">
    <property type="entry name" value="Ubiquitin-like 2 activating enzyme e1b. Chain: B, domain 3"/>
    <property type="match status" value="1"/>
</dbReference>
<evidence type="ECO:0000256" key="5">
    <source>
        <dbReference type="PROSITE-ProRule" id="PRU10132"/>
    </source>
</evidence>
<dbReference type="InterPro" id="IPR000594">
    <property type="entry name" value="ThiF_NAD_FAD-bd"/>
</dbReference>
<dbReference type="Gene3D" id="1.10.10.520">
    <property type="entry name" value="Ubiquitin activating enzymes (Uba3). Chain: B, domain 2"/>
    <property type="match status" value="2"/>
</dbReference>
<dbReference type="Pfam" id="PF00899">
    <property type="entry name" value="ThiF"/>
    <property type="match status" value="1"/>
</dbReference>
<dbReference type="PANTHER" id="PTHR10953:SF5">
    <property type="entry name" value="SUMO-ACTIVATING ENZYME SUBUNIT 2"/>
    <property type="match status" value="1"/>
</dbReference>
<keyword evidence="2" id="KW-0833">Ubl conjugation pathway</keyword>
<feature type="domain" description="Ubiquitin/SUMO-activating enzyme ubiquitin-like" evidence="8">
    <location>
        <begin position="322"/>
        <end position="405"/>
    </location>
</feature>
<dbReference type="InterPro" id="IPR033127">
    <property type="entry name" value="UBQ-activ_enz_E1_Cys_AS"/>
</dbReference>
<feature type="active site" description="Glycyl thioester intermediate" evidence="5">
    <location>
        <position position="127"/>
    </location>
</feature>
<evidence type="ECO:0000256" key="1">
    <source>
        <dbReference type="ARBA" id="ARBA00022741"/>
    </source>
</evidence>
<keyword evidence="10" id="KW-1185">Reference proteome</keyword>
<dbReference type="Pfam" id="PF14732">
    <property type="entry name" value="UAE_UbL"/>
    <property type="match status" value="1"/>
</dbReference>
<evidence type="ECO:0000313" key="10">
    <source>
        <dbReference type="Proteomes" id="UP001158576"/>
    </source>
</evidence>
<dbReference type="Proteomes" id="UP001158576">
    <property type="component" value="Chromosome 1"/>
</dbReference>
<evidence type="ECO:0000256" key="4">
    <source>
        <dbReference type="ARBA" id="ARBA00043952"/>
    </source>
</evidence>
<reference evidence="9 10" key="1">
    <citation type="submission" date="2021-04" db="EMBL/GenBank/DDBJ databases">
        <authorList>
            <person name="Bliznina A."/>
        </authorList>
    </citation>
    <scope>NUCLEOTIDE SEQUENCE [LARGE SCALE GENOMIC DNA]</scope>
</reference>
<evidence type="ECO:0000259" key="8">
    <source>
        <dbReference type="Pfam" id="PF14732"/>
    </source>
</evidence>
<dbReference type="InterPro" id="IPR028077">
    <property type="entry name" value="UAE_UbL_dom"/>
</dbReference>
<feature type="signal peptide" evidence="6">
    <location>
        <begin position="1"/>
        <end position="21"/>
    </location>
</feature>
<dbReference type="PANTHER" id="PTHR10953">
    <property type="entry name" value="UBIQUITIN-ACTIVATING ENZYME E1"/>
    <property type="match status" value="1"/>
</dbReference>